<sequence>MLAKPQAMQDGAHAVLVQAGGRGRAARKIIVGIILRVDRATFQEMHWLVEHTGIAAGTDVAADRQRQPEIVVRTVRTHPPARRWMPPVLDVAFQELPTGAQQQMLPQQPGLGVDQRHHVLQLVAEPEGAARLVVAATRPESAGQCLVDQPAIGQHIDRRVGGAHLHGTKRVLPVLPDGCERAVCRQAAAKAPHQLVGFVSVAADTEPKDNLPLLPVGQVETDLDCAAGIQASPHLAGKAPAMQCGRIAQRAVAPQEFRAVAAELAQRVIDVEEGDAIGELGTVGVARVERAASGVDFGTDMHRRFGAQIAQHPLDIGCRREAARPARFIAHFQHRELDRRVDGHVHPQFRADAFRSGREHAVAKSVSDHIGRRRAHGQRCRRPELAGLFIAQVEGFATRIGHRVVVPRGQTEFVRVLAPGVGNAAFRNDAAKMRIRQDVDPRCRRHLLRREKDDVLAAVWRESSQAIEQDQFRTRRRGGGKL</sequence>
<evidence type="ECO:0000313" key="2">
    <source>
        <dbReference type="Proteomes" id="UP000020077"/>
    </source>
</evidence>
<protein>
    <submittedName>
        <fullName evidence="1">Uncharacterized protein</fullName>
    </submittedName>
</protein>
<proteinExistence type="predicted"/>
<name>A0A080LVL7_9PROT</name>
<evidence type="ECO:0000313" key="1">
    <source>
        <dbReference type="EMBL" id="KFB72658.1"/>
    </source>
</evidence>
<dbReference type="Proteomes" id="UP000020077">
    <property type="component" value="Unassembled WGS sequence"/>
</dbReference>
<accession>A0A080LVL7</accession>
<reference evidence="1 2" key="1">
    <citation type="submission" date="2014-02" db="EMBL/GenBank/DDBJ databases">
        <title>Expanding our view of genomic diversity in Candidatus Accumulibacter clades.</title>
        <authorList>
            <person name="Skennerton C.T."/>
            <person name="Barr J.J."/>
            <person name="Slater F.R."/>
            <person name="Bond P.L."/>
            <person name="Tyson G.W."/>
        </authorList>
    </citation>
    <scope>NUCLEOTIDE SEQUENCE [LARGE SCALE GENOMIC DNA]</scope>
    <source>
        <strain evidence="2">BA-91</strain>
    </source>
</reference>
<dbReference type="AlphaFoldDB" id="A0A080LVL7"/>
<dbReference type="EMBL" id="JDVG02000357">
    <property type="protein sequence ID" value="KFB72658.1"/>
    <property type="molecule type" value="Genomic_DNA"/>
</dbReference>
<gene>
    <name evidence="1" type="ORF">AW09_002150</name>
</gene>
<comment type="caution">
    <text evidence="1">The sequence shown here is derived from an EMBL/GenBank/DDBJ whole genome shotgun (WGS) entry which is preliminary data.</text>
</comment>
<organism evidence="1 2">
    <name type="scientific">Candidatus Accumulibacter phosphatis</name>
    <dbReference type="NCBI Taxonomy" id="327160"/>
    <lineage>
        <taxon>Bacteria</taxon>
        <taxon>Pseudomonadati</taxon>
        <taxon>Pseudomonadota</taxon>
        <taxon>Betaproteobacteria</taxon>
        <taxon>Candidatus Accumulibacter</taxon>
    </lineage>
</organism>